<feature type="non-terminal residue" evidence="1">
    <location>
        <position position="1"/>
    </location>
</feature>
<accession>A0ACA9NNC1</accession>
<protein>
    <submittedName>
        <fullName evidence="1">17398_t:CDS:1</fullName>
    </submittedName>
</protein>
<comment type="caution">
    <text evidence="1">The sequence shown here is derived from an EMBL/GenBank/DDBJ whole genome shotgun (WGS) entry which is preliminary data.</text>
</comment>
<gene>
    <name evidence="1" type="ORF">DHETER_LOCUS10062</name>
</gene>
<organism evidence="1 2">
    <name type="scientific">Dentiscutata heterogama</name>
    <dbReference type="NCBI Taxonomy" id="1316150"/>
    <lineage>
        <taxon>Eukaryota</taxon>
        <taxon>Fungi</taxon>
        <taxon>Fungi incertae sedis</taxon>
        <taxon>Mucoromycota</taxon>
        <taxon>Glomeromycotina</taxon>
        <taxon>Glomeromycetes</taxon>
        <taxon>Diversisporales</taxon>
        <taxon>Gigasporaceae</taxon>
        <taxon>Dentiscutata</taxon>
    </lineage>
</organism>
<reference evidence="1" key="1">
    <citation type="submission" date="2021-06" db="EMBL/GenBank/DDBJ databases">
        <authorList>
            <person name="Kallberg Y."/>
            <person name="Tangrot J."/>
            <person name="Rosling A."/>
        </authorList>
    </citation>
    <scope>NUCLEOTIDE SEQUENCE</scope>
    <source>
        <strain evidence="1">IL203A</strain>
    </source>
</reference>
<dbReference type="Proteomes" id="UP000789702">
    <property type="component" value="Unassembled WGS sequence"/>
</dbReference>
<proteinExistence type="predicted"/>
<keyword evidence="2" id="KW-1185">Reference proteome</keyword>
<sequence length="106" mass="12442">HQYKYEIKSEDLMQYHWNNECFNTEIQDELSSLSPPPLPPKPVTLIDGLSRYIYKHNTSASKIKNLWNNQSNIPNISSRTSLDNFADVYFDSVRKNAKEIDLIFFD</sequence>
<evidence type="ECO:0000313" key="1">
    <source>
        <dbReference type="EMBL" id="CAG8668220.1"/>
    </source>
</evidence>
<name>A0ACA9NNC1_9GLOM</name>
<evidence type="ECO:0000313" key="2">
    <source>
        <dbReference type="Proteomes" id="UP000789702"/>
    </source>
</evidence>
<dbReference type="EMBL" id="CAJVPU010018830">
    <property type="protein sequence ID" value="CAG8668220.1"/>
    <property type="molecule type" value="Genomic_DNA"/>
</dbReference>